<accession>A0A7N6BYZ5</accession>
<proteinExistence type="predicted"/>
<reference evidence="2" key="3">
    <citation type="submission" date="2025-09" db="UniProtKB">
        <authorList>
            <consortium name="Ensembl"/>
        </authorList>
    </citation>
    <scope>IDENTIFICATION</scope>
</reference>
<feature type="transmembrane region" description="Helical" evidence="1">
    <location>
        <begin position="75"/>
        <end position="101"/>
    </location>
</feature>
<name>A0A7N6BYZ5_ANATE</name>
<dbReference type="GeneTree" id="ENSGT00940000175720"/>
<sequence>MPGSNAGHLPQPLMSFPGEFLCIVFSTFETVTLGDTNDVNHLILVENSRDGHSLLQVLLCPLNLHDVVLLHQKKLFVHLFLSCLILPLLTVLGEGLLLALVPKTPKKSALALVTEMLGKDGFKGTLAGIIFGPCTHPPPVLLTAPVGQEPHVSMSGCMEFAMRLIKTKFI</sequence>
<dbReference type="Proteomes" id="UP000265040">
    <property type="component" value="Chromosome 8"/>
</dbReference>
<protein>
    <submittedName>
        <fullName evidence="2">Uncharacterized protein</fullName>
    </submittedName>
</protein>
<keyword evidence="1" id="KW-0812">Transmembrane</keyword>
<dbReference type="Ensembl" id="ENSATET00000069341.1">
    <property type="protein sequence ID" value="ENSATEP00000069703.1"/>
    <property type="gene ID" value="ENSATEG00000029667.1"/>
</dbReference>
<dbReference type="InParanoid" id="A0A7N6BYZ5"/>
<keyword evidence="3" id="KW-1185">Reference proteome</keyword>
<reference evidence="2" key="2">
    <citation type="submission" date="2025-08" db="UniProtKB">
        <authorList>
            <consortium name="Ensembl"/>
        </authorList>
    </citation>
    <scope>IDENTIFICATION</scope>
</reference>
<evidence type="ECO:0000256" key="1">
    <source>
        <dbReference type="SAM" id="Phobius"/>
    </source>
</evidence>
<evidence type="ECO:0000313" key="3">
    <source>
        <dbReference type="Proteomes" id="UP000265040"/>
    </source>
</evidence>
<keyword evidence="1" id="KW-1133">Transmembrane helix</keyword>
<dbReference type="AlphaFoldDB" id="A0A7N6BYZ5"/>
<keyword evidence="1" id="KW-0472">Membrane</keyword>
<organism evidence="2 3">
    <name type="scientific">Anabas testudineus</name>
    <name type="common">Climbing perch</name>
    <name type="synonym">Anthias testudineus</name>
    <dbReference type="NCBI Taxonomy" id="64144"/>
    <lineage>
        <taxon>Eukaryota</taxon>
        <taxon>Metazoa</taxon>
        <taxon>Chordata</taxon>
        <taxon>Craniata</taxon>
        <taxon>Vertebrata</taxon>
        <taxon>Euteleostomi</taxon>
        <taxon>Actinopterygii</taxon>
        <taxon>Neopterygii</taxon>
        <taxon>Teleostei</taxon>
        <taxon>Neoteleostei</taxon>
        <taxon>Acanthomorphata</taxon>
        <taxon>Anabantaria</taxon>
        <taxon>Anabantiformes</taxon>
        <taxon>Anabantoidei</taxon>
        <taxon>Anabantidae</taxon>
        <taxon>Anabas</taxon>
    </lineage>
</organism>
<reference evidence="2" key="1">
    <citation type="submission" date="2021-04" db="EMBL/GenBank/DDBJ databases">
        <authorList>
            <consortium name="Wellcome Sanger Institute Data Sharing"/>
        </authorList>
    </citation>
    <scope>NUCLEOTIDE SEQUENCE [LARGE SCALE GENOMIC DNA]</scope>
</reference>
<dbReference type="OrthoDB" id="8874817at2759"/>
<evidence type="ECO:0000313" key="2">
    <source>
        <dbReference type="Ensembl" id="ENSATEP00000069703.1"/>
    </source>
</evidence>